<name>A0AAX4QH70_9CAUD</name>
<sequence length="332" mass="36177">MATLAQKHIREVRVVNYLSHVDTRATFTSGINVIRGANGSGKTALVNAISATLLGLSIPKEDIRHGQKSMSIEVTLVDGTRIKRSRTNTTQTYTIYDPATGQENTYNGVSDDTKELLAKVTGMGQQRLSQRETPVSLNFEPIGSDAFLVEGASPAVLLNRISSLQPGPDFSAARKSLITDAGKHKRDLASIQTTIKGLETEQQQLQSSAWDAYAEKVAKAQELLREYRDLESDCSVLEGILADIHFLANEKRTRVTLPKAHISKIAAVANTVDDLMQELKLIDDTVHSIRRYREAVEARKAAQAAFDAIGTLTPCSQCNRLVLGGNPCQSSS</sequence>
<dbReference type="EMBL" id="PP438412">
    <property type="protein sequence ID" value="XAI95539.1"/>
    <property type="molecule type" value="Genomic_DNA"/>
</dbReference>
<evidence type="ECO:0000256" key="1">
    <source>
        <dbReference type="SAM" id="Coils"/>
    </source>
</evidence>
<dbReference type="GO" id="GO:0006302">
    <property type="term" value="P:double-strand break repair"/>
    <property type="evidence" value="ECO:0007669"/>
    <property type="project" value="InterPro"/>
</dbReference>
<protein>
    <recommendedName>
        <fullName evidence="2">Rad50/SbcC-type AAA domain-containing protein</fullName>
    </recommendedName>
</protein>
<dbReference type="PANTHER" id="PTHR32114:SF2">
    <property type="entry name" value="ABC TRANSPORTER ABCH.3"/>
    <property type="match status" value="1"/>
</dbReference>
<proteinExistence type="predicted"/>
<evidence type="ECO:0000259" key="2">
    <source>
        <dbReference type="Pfam" id="PF13476"/>
    </source>
</evidence>
<dbReference type="Proteomes" id="UP001459105">
    <property type="component" value="Segment"/>
</dbReference>
<feature type="coiled-coil region" evidence="1">
    <location>
        <begin position="188"/>
        <end position="240"/>
    </location>
</feature>
<evidence type="ECO:0000313" key="4">
    <source>
        <dbReference type="Proteomes" id="UP001459105"/>
    </source>
</evidence>
<evidence type="ECO:0000313" key="3">
    <source>
        <dbReference type="EMBL" id="XAI95539.1"/>
    </source>
</evidence>
<dbReference type="Pfam" id="PF13476">
    <property type="entry name" value="AAA_23"/>
    <property type="match status" value="1"/>
</dbReference>
<accession>A0AAX4QH70</accession>
<dbReference type="Gene3D" id="3.40.50.300">
    <property type="entry name" value="P-loop containing nucleotide triphosphate hydrolases"/>
    <property type="match status" value="1"/>
</dbReference>
<feature type="domain" description="Rad50/SbcC-type AAA" evidence="2">
    <location>
        <begin position="12"/>
        <end position="233"/>
    </location>
</feature>
<dbReference type="InterPro" id="IPR038729">
    <property type="entry name" value="Rad50/SbcC_AAA"/>
</dbReference>
<dbReference type="GO" id="GO:0016887">
    <property type="term" value="F:ATP hydrolysis activity"/>
    <property type="evidence" value="ECO:0007669"/>
    <property type="project" value="InterPro"/>
</dbReference>
<dbReference type="InterPro" id="IPR027417">
    <property type="entry name" value="P-loop_NTPase"/>
</dbReference>
<dbReference type="PANTHER" id="PTHR32114">
    <property type="entry name" value="ABC TRANSPORTER ABCH.3"/>
    <property type="match status" value="1"/>
</dbReference>
<dbReference type="SUPFAM" id="SSF52540">
    <property type="entry name" value="P-loop containing nucleoside triphosphate hydrolases"/>
    <property type="match status" value="1"/>
</dbReference>
<reference evidence="3" key="1">
    <citation type="submission" date="2024-03" db="EMBL/GenBank/DDBJ databases">
        <authorList>
            <person name="Lin W."/>
            <person name="Li D."/>
            <person name="Tong Y."/>
        </authorList>
    </citation>
    <scope>NUCLEOTIDE SEQUENCE</scope>
</reference>
<keyword evidence="1" id="KW-0175">Coiled coil</keyword>
<organism evidence="3 4">
    <name type="scientific">Microcystis phage Mvi-JY20</name>
    <dbReference type="NCBI Taxonomy" id="3128146"/>
    <lineage>
        <taxon>Viruses</taxon>
        <taxon>Duplodnaviria</taxon>
        <taxon>Heunggongvirae</taxon>
        <taxon>Uroviricota</taxon>
        <taxon>Caudoviricetes</taxon>
    </lineage>
</organism>